<dbReference type="InterPro" id="IPR029056">
    <property type="entry name" value="Ribokinase-like"/>
</dbReference>
<reference evidence="5" key="1">
    <citation type="journal article" date="2018" name="MSphere">
        <title>Fusobacterium Genomics Using MinION and Illumina Sequencing Enables Genome Completion and Correction.</title>
        <authorList>
            <person name="Todd S.M."/>
            <person name="Settlage R.E."/>
            <person name="Lahmers K.K."/>
            <person name="Slade D.J."/>
        </authorList>
    </citation>
    <scope>NUCLEOTIDE SEQUENCE [LARGE SCALE GENOMIC DNA]</scope>
    <source>
        <strain evidence="5">ATCC 27725</strain>
    </source>
</reference>
<gene>
    <name evidence="4" type="primary">thiD</name>
    <name evidence="4" type="ORF">C4N18_13330</name>
</gene>
<dbReference type="Gene3D" id="3.40.1190.20">
    <property type="match status" value="1"/>
</dbReference>
<dbReference type="NCBIfam" id="TIGR00097">
    <property type="entry name" value="HMP-P_kinase"/>
    <property type="match status" value="1"/>
</dbReference>
<dbReference type="Proteomes" id="UP000241238">
    <property type="component" value="Chromosome"/>
</dbReference>
<keyword evidence="4" id="KW-0418">Kinase</keyword>
<comment type="pathway">
    <text evidence="1">Cofactor biosynthesis; thiamine diphosphate biosynthesis.</text>
</comment>
<dbReference type="Pfam" id="PF08543">
    <property type="entry name" value="Phos_pyr_kin"/>
    <property type="match status" value="1"/>
</dbReference>
<dbReference type="InterPro" id="IPR004399">
    <property type="entry name" value="HMP/HMP-P_kinase_dom"/>
</dbReference>
<dbReference type="RefSeq" id="WP_005950621.1">
    <property type="nucleotide sequence ID" value="NZ_CP028103.1"/>
</dbReference>
<dbReference type="SUPFAM" id="SSF53613">
    <property type="entry name" value="Ribokinase-like"/>
    <property type="match status" value="1"/>
</dbReference>
<dbReference type="EMBL" id="CP028103">
    <property type="protein sequence ID" value="AVQ32157.1"/>
    <property type="molecule type" value="Genomic_DNA"/>
</dbReference>
<evidence type="ECO:0000313" key="4">
    <source>
        <dbReference type="EMBL" id="AVQ32157.1"/>
    </source>
</evidence>
<proteinExistence type="predicted"/>
<dbReference type="EC" id="2.7.1.49" evidence="2"/>
<evidence type="ECO:0000256" key="2">
    <source>
        <dbReference type="ARBA" id="ARBA00012135"/>
    </source>
</evidence>
<feature type="domain" description="Pyridoxamine kinase/Phosphomethylpyrimidine kinase" evidence="3">
    <location>
        <begin position="11"/>
        <end position="253"/>
    </location>
</feature>
<name>A0ABN5JMB7_FUSVA</name>
<dbReference type="GeneID" id="77468983"/>
<protein>
    <recommendedName>
        <fullName evidence="2">hydroxymethylpyrimidine kinase</fullName>
        <ecNumber evidence="2">2.7.1.49</ecNumber>
    </recommendedName>
</protein>
<dbReference type="CDD" id="cd01169">
    <property type="entry name" value="HMPP_kinase"/>
    <property type="match status" value="1"/>
</dbReference>
<dbReference type="InterPro" id="IPR013749">
    <property type="entry name" value="PM/HMP-P_kinase-1"/>
</dbReference>
<evidence type="ECO:0000259" key="3">
    <source>
        <dbReference type="Pfam" id="PF08543"/>
    </source>
</evidence>
<evidence type="ECO:0000313" key="5">
    <source>
        <dbReference type="Proteomes" id="UP000241238"/>
    </source>
</evidence>
<keyword evidence="5" id="KW-1185">Reference proteome</keyword>
<organism evidence="4 5">
    <name type="scientific">Fusobacterium varium ATCC 27725</name>
    <dbReference type="NCBI Taxonomy" id="469618"/>
    <lineage>
        <taxon>Bacteria</taxon>
        <taxon>Fusobacteriati</taxon>
        <taxon>Fusobacteriota</taxon>
        <taxon>Fusobacteriia</taxon>
        <taxon>Fusobacteriales</taxon>
        <taxon>Fusobacteriaceae</taxon>
        <taxon>Fusobacterium</taxon>
    </lineage>
</organism>
<dbReference type="PANTHER" id="PTHR20858">
    <property type="entry name" value="PHOSPHOMETHYLPYRIMIDINE KINASE"/>
    <property type="match status" value="1"/>
</dbReference>
<accession>A0ABN5JMB7</accession>
<sequence length="268" mass="29163">MKKVLTIAGSDSCGGAGIQADIKTMSALGVYGMSVITAVTAQNTLGVLKVQELSGDIIKEQLKAIFEDIEVDSIKIGMLSSTEIIKIVTDSLEKYNAKNIVIDPVMLSKNKYKLLKEEALIEMKRFIGIGTLVTPNIPEAEVLAHMEIKNEEDIIKAARKIQSFGVKNVLIKGGHREENCTDILLLENDKIVKFFGRKIEAINTHGTGCTLSSAIASFIAKGNSIEESVKQGKEYITQAIKNSFSIGKGIGPLGHFIEIYKKSGIDFE</sequence>
<evidence type="ECO:0000256" key="1">
    <source>
        <dbReference type="ARBA" id="ARBA00004948"/>
    </source>
</evidence>
<keyword evidence="4" id="KW-0808">Transferase</keyword>
<dbReference type="PANTHER" id="PTHR20858:SF17">
    <property type="entry name" value="HYDROXYMETHYLPYRIMIDINE_PHOSPHOMETHYLPYRIMIDINE KINASE THI20-RELATED"/>
    <property type="match status" value="1"/>
</dbReference>
<dbReference type="GO" id="GO:0016301">
    <property type="term" value="F:kinase activity"/>
    <property type="evidence" value="ECO:0007669"/>
    <property type="project" value="UniProtKB-KW"/>
</dbReference>